<evidence type="ECO:0000313" key="1">
    <source>
        <dbReference type="EMBL" id="MXY95647.1"/>
    </source>
</evidence>
<protein>
    <recommendedName>
        <fullName evidence="2">Nucleoside phosphorylase domain-containing protein</fullName>
    </recommendedName>
</protein>
<dbReference type="SUPFAM" id="SSF53167">
    <property type="entry name" value="Purine and uridine phosphorylases"/>
    <property type="match status" value="1"/>
</dbReference>
<organism evidence="1">
    <name type="scientific">Caldilineaceae bacterium SB0664_bin_27</name>
    <dbReference type="NCBI Taxonomy" id="2605260"/>
    <lineage>
        <taxon>Bacteria</taxon>
        <taxon>Bacillati</taxon>
        <taxon>Chloroflexota</taxon>
        <taxon>Caldilineae</taxon>
        <taxon>Caldilineales</taxon>
        <taxon>Caldilineaceae</taxon>
    </lineage>
</organism>
<sequence>MQLRVDSTVEYDGPQAEFASFTGSPLWGYGVDGVVQRAEAQGWQVARRERLNTPYGLSPLVVHFVTATGRDVLWIPSYGEVVGEDSLYHLNFEKSFWVLWQAGVKVMLVGGTSGIADWRQGEEAIRPGDVVLPWSFWTRPVHRGLPGTPFESMWSKSHFLLGQPFCPELQGIMEGKLAPYVESGQIRGVRPPADTRVALVVPESITFETDFDILHWLAVAKTASDLQPDRPTVATLHGDCMNPLLARYLGIHVLYYHMVSNYAQGAEQEHNIRGTIHHLYTKVFPEIALELELELLSTLQIPDGDNCVCTSSLTEAPAVFSQSLTQPV</sequence>
<dbReference type="GO" id="GO:0003824">
    <property type="term" value="F:catalytic activity"/>
    <property type="evidence" value="ECO:0007669"/>
    <property type="project" value="InterPro"/>
</dbReference>
<dbReference type="Gene3D" id="3.40.50.1580">
    <property type="entry name" value="Nucleoside phosphorylase domain"/>
    <property type="match status" value="1"/>
</dbReference>
<dbReference type="AlphaFoldDB" id="A0A6B0YYD7"/>
<evidence type="ECO:0008006" key="2">
    <source>
        <dbReference type="Google" id="ProtNLM"/>
    </source>
</evidence>
<proteinExistence type="predicted"/>
<dbReference type="InterPro" id="IPR035994">
    <property type="entry name" value="Nucleoside_phosphorylase_sf"/>
</dbReference>
<dbReference type="GO" id="GO:0009116">
    <property type="term" value="P:nucleoside metabolic process"/>
    <property type="evidence" value="ECO:0007669"/>
    <property type="project" value="InterPro"/>
</dbReference>
<gene>
    <name evidence="1" type="ORF">F4Y42_19595</name>
</gene>
<dbReference type="EMBL" id="VXRG01000167">
    <property type="protein sequence ID" value="MXY95647.1"/>
    <property type="molecule type" value="Genomic_DNA"/>
</dbReference>
<comment type="caution">
    <text evidence="1">The sequence shown here is derived from an EMBL/GenBank/DDBJ whole genome shotgun (WGS) entry which is preliminary data.</text>
</comment>
<accession>A0A6B0YYD7</accession>
<reference evidence="1" key="1">
    <citation type="submission" date="2019-09" db="EMBL/GenBank/DDBJ databases">
        <title>Characterisation of the sponge microbiome using genome-centric metagenomics.</title>
        <authorList>
            <person name="Engelberts J.P."/>
            <person name="Robbins S.J."/>
            <person name="De Goeij J.M."/>
            <person name="Aranda M."/>
            <person name="Bell S.C."/>
            <person name="Webster N.S."/>
        </authorList>
    </citation>
    <scope>NUCLEOTIDE SEQUENCE</scope>
    <source>
        <strain evidence="1">SB0664_bin_27</strain>
    </source>
</reference>
<name>A0A6B0YYD7_9CHLR</name>